<accession>A0A835MGY9</accession>
<sequence length="88" mass="10316">MNGKVIGFKPLYVAVTQRKEERKARLQLVLFLKRRFMFFEEVCIACGYWEARETKKWHDILDIFGQSNDASPCVDENVGHLVVRELPT</sequence>
<dbReference type="AlphaFoldDB" id="A0A835MGY9"/>
<gene>
    <name evidence="1" type="ORF">IFM89_001286</name>
</gene>
<dbReference type="OrthoDB" id="1735256at2759"/>
<dbReference type="EMBL" id="JADFTS010000001">
    <property type="protein sequence ID" value="KAF9623366.1"/>
    <property type="molecule type" value="Genomic_DNA"/>
</dbReference>
<reference evidence="1 2" key="1">
    <citation type="submission" date="2020-10" db="EMBL/GenBank/DDBJ databases">
        <title>The Coptis chinensis genome and diversification of protoberbering-type alkaloids.</title>
        <authorList>
            <person name="Wang B."/>
            <person name="Shu S."/>
            <person name="Song C."/>
            <person name="Liu Y."/>
        </authorList>
    </citation>
    <scope>NUCLEOTIDE SEQUENCE [LARGE SCALE GENOMIC DNA]</scope>
    <source>
        <strain evidence="1">HL-2020</strain>
        <tissue evidence="1">Leaf</tissue>
    </source>
</reference>
<dbReference type="Proteomes" id="UP000631114">
    <property type="component" value="Unassembled WGS sequence"/>
</dbReference>
<protein>
    <submittedName>
        <fullName evidence="1">Uncharacterized protein</fullName>
    </submittedName>
</protein>
<name>A0A835MGY9_9MAGN</name>
<proteinExistence type="predicted"/>
<organism evidence="1 2">
    <name type="scientific">Coptis chinensis</name>
    <dbReference type="NCBI Taxonomy" id="261450"/>
    <lineage>
        <taxon>Eukaryota</taxon>
        <taxon>Viridiplantae</taxon>
        <taxon>Streptophyta</taxon>
        <taxon>Embryophyta</taxon>
        <taxon>Tracheophyta</taxon>
        <taxon>Spermatophyta</taxon>
        <taxon>Magnoliopsida</taxon>
        <taxon>Ranunculales</taxon>
        <taxon>Ranunculaceae</taxon>
        <taxon>Coptidoideae</taxon>
        <taxon>Coptis</taxon>
    </lineage>
</organism>
<evidence type="ECO:0000313" key="1">
    <source>
        <dbReference type="EMBL" id="KAF9623366.1"/>
    </source>
</evidence>
<comment type="caution">
    <text evidence="1">The sequence shown here is derived from an EMBL/GenBank/DDBJ whole genome shotgun (WGS) entry which is preliminary data.</text>
</comment>
<keyword evidence="2" id="KW-1185">Reference proteome</keyword>
<evidence type="ECO:0000313" key="2">
    <source>
        <dbReference type="Proteomes" id="UP000631114"/>
    </source>
</evidence>